<dbReference type="KEGG" id="cvn:111101815"/>
<dbReference type="PANTHER" id="PTHR34339">
    <property type="entry name" value="STIMULATOR OF INTERFERON GENES PROTEIN"/>
    <property type="match status" value="1"/>
</dbReference>
<sequence length="668" mass="75017">MKILTYFQEKQQQHSSTNFRIPKTFSSRTTGPILEDSEVGCIKRTDMIAERSMFINIFFILKLLSQMTVIHMFTRPCNISLQTVQAVPGCPDSLTSYQVAVKRKNCTAFLPIAAGCESLFYHCVLSDDNTHLVEVCAPTLNIIGRVCAKFDTKLKSIIRVDGLSCGNTTDGCPYSYESTKTYLYPECYSKQTNSTTDKPQSALSTAALVVLTIVSTTLVCAVAGGVVIFYVWKRQKGRGRTTEESEMERLTTQAEGNTDTPNEGSSLLVEQSESNAVHTSTNEIHTLPCGSIAQAQVWSHYTGFLRYVLPNIHLMIEGTQLYQSNKNRFPLLMYELVPENCELPPVIQDIPSDNNVKRITLMDETTCEHRYIHAGNTRKVTMPIYRITDRDGTEYFCVLEIPAVLSGIKKIITETPLAQRLQEKEIKMHVTEFYYALAGLLNHPKLNSTFNKARVISYNGDQDGFVLADEILKAIKQDLISGDMFFLPAGDVASVLAWTYSVNYLTNVMSGLTEVITETLEGLNQPNDSCPKKLFLIIPKSCDIRKSVADKDDKIKEVKTMHATHYGTSKRSYTFDMYKLRYEGKEYLFVGQFPAPLACIKGMYDLKVAGMTLEEMTSQVKKFCQEIKSVLQHGNSAHFSSQCEIIFDDDTTTSLSDEMARRLKNPIG</sequence>
<keyword evidence="2" id="KW-0812">Transmembrane</keyword>
<organism evidence="4 5">
    <name type="scientific">Crassostrea virginica</name>
    <name type="common">Eastern oyster</name>
    <dbReference type="NCBI Taxonomy" id="6565"/>
    <lineage>
        <taxon>Eukaryota</taxon>
        <taxon>Metazoa</taxon>
        <taxon>Spiralia</taxon>
        <taxon>Lophotrochozoa</taxon>
        <taxon>Mollusca</taxon>
        <taxon>Bivalvia</taxon>
        <taxon>Autobranchia</taxon>
        <taxon>Pteriomorphia</taxon>
        <taxon>Ostreida</taxon>
        <taxon>Ostreoidea</taxon>
        <taxon>Ostreidae</taxon>
        <taxon>Crassostrea</taxon>
    </lineage>
</organism>
<name>A0A8B8AG29_CRAVI</name>
<dbReference type="GO" id="GO:0005789">
    <property type="term" value="C:endoplasmic reticulum membrane"/>
    <property type="evidence" value="ECO:0007669"/>
    <property type="project" value="TreeGrafter"/>
</dbReference>
<evidence type="ECO:0000259" key="3">
    <source>
        <dbReference type="Pfam" id="PF15009"/>
    </source>
</evidence>
<dbReference type="GO" id="GO:0035438">
    <property type="term" value="F:cyclic-di-GMP binding"/>
    <property type="evidence" value="ECO:0007669"/>
    <property type="project" value="TreeGrafter"/>
</dbReference>
<dbReference type="AlphaFoldDB" id="A0A8B8AG29"/>
<evidence type="ECO:0000313" key="5">
    <source>
        <dbReference type="RefSeq" id="XP_022290135.1"/>
    </source>
</evidence>
<keyword evidence="2" id="KW-0472">Membrane</keyword>
<feature type="compositionally biased region" description="Basic and acidic residues" evidence="1">
    <location>
        <begin position="240"/>
        <end position="249"/>
    </location>
</feature>
<dbReference type="Gene3D" id="1.20.5.5200">
    <property type="match status" value="2"/>
</dbReference>
<feature type="transmembrane region" description="Helical" evidence="2">
    <location>
        <begin position="206"/>
        <end position="232"/>
    </location>
</feature>
<dbReference type="InterPro" id="IPR055432">
    <property type="entry name" value="STING_LBD"/>
</dbReference>
<dbReference type="Proteomes" id="UP000694844">
    <property type="component" value="Chromosome 6"/>
</dbReference>
<evidence type="ECO:0000256" key="1">
    <source>
        <dbReference type="SAM" id="MobiDB-lite"/>
    </source>
</evidence>
<dbReference type="RefSeq" id="XP_022290135.1">
    <property type="nucleotide sequence ID" value="XM_022434427.1"/>
</dbReference>
<feature type="region of interest" description="Disordered" evidence="1">
    <location>
        <begin position="240"/>
        <end position="264"/>
    </location>
</feature>
<accession>A0A8B8AG29</accession>
<keyword evidence="4" id="KW-1185">Reference proteome</keyword>
<evidence type="ECO:0000256" key="2">
    <source>
        <dbReference type="SAM" id="Phobius"/>
    </source>
</evidence>
<dbReference type="GO" id="GO:0045087">
    <property type="term" value="P:innate immune response"/>
    <property type="evidence" value="ECO:0007669"/>
    <property type="project" value="TreeGrafter"/>
</dbReference>
<proteinExistence type="predicted"/>
<dbReference type="GeneID" id="111101815"/>
<dbReference type="OrthoDB" id="6072910at2759"/>
<feature type="domain" description="STING ligand-binding" evidence="3">
    <location>
        <begin position="491"/>
        <end position="664"/>
    </location>
</feature>
<evidence type="ECO:0000313" key="4">
    <source>
        <dbReference type="Proteomes" id="UP000694844"/>
    </source>
</evidence>
<dbReference type="GO" id="GO:0005776">
    <property type="term" value="C:autophagosome"/>
    <property type="evidence" value="ECO:0007669"/>
    <property type="project" value="TreeGrafter"/>
</dbReference>
<keyword evidence="2" id="KW-1133">Transmembrane helix</keyword>
<dbReference type="GO" id="GO:0061507">
    <property type="term" value="F:2',3'-cyclic GMP-AMP binding"/>
    <property type="evidence" value="ECO:0007669"/>
    <property type="project" value="TreeGrafter"/>
</dbReference>
<dbReference type="Pfam" id="PF15009">
    <property type="entry name" value="STING_LBD"/>
    <property type="match status" value="2"/>
</dbReference>
<dbReference type="InterPro" id="IPR038623">
    <property type="entry name" value="STING_C_sf"/>
</dbReference>
<dbReference type="GO" id="GO:0061709">
    <property type="term" value="P:reticulophagy"/>
    <property type="evidence" value="ECO:0007669"/>
    <property type="project" value="TreeGrafter"/>
</dbReference>
<feature type="transmembrane region" description="Helical" evidence="2">
    <location>
        <begin position="53"/>
        <end position="73"/>
    </location>
</feature>
<dbReference type="GO" id="GO:0032481">
    <property type="term" value="P:positive regulation of type I interferon production"/>
    <property type="evidence" value="ECO:0007669"/>
    <property type="project" value="InterPro"/>
</dbReference>
<dbReference type="GO" id="GO:0000045">
    <property type="term" value="P:autophagosome assembly"/>
    <property type="evidence" value="ECO:0007669"/>
    <property type="project" value="TreeGrafter"/>
</dbReference>
<feature type="domain" description="STING ligand-binding" evidence="3">
    <location>
        <begin position="292"/>
        <end position="477"/>
    </location>
</feature>
<dbReference type="GO" id="GO:0002218">
    <property type="term" value="P:activation of innate immune response"/>
    <property type="evidence" value="ECO:0007669"/>
    <property type="project" value="InterPro"/>
</dbReference>
<gene>
    <name evidence="5" type="primary">LOC111101815</name>
</gene>
<dbReference type="GO" id="GO:0016239">
    <property type="term" value="P:positive regulation of macroautophagy"/>
    <property type="evidence" value="ECO:0007669"/>
    <property type="project" value="TreeGrafter"/>
</dbReference>
<dbReference type="PANTHER" id="PTHR34339:SF1">
    <property type="entry name" value="STIMULATOR OF INTERFERON GENES PROTEIN"/>
    <property type="match status" value="1"/>
</dbReference>
<protein>
    <submittedName>
        <fullName evidence="5">Uncharacterized protein LOC111101815 isoform X1</fullName>
    </submittedName>
</protein>
<reference evidence="5" key="1">
    <citation type="submission" date="2025-08" db="UniProtKB">
        <authorList>
            <consortium name="RefSeq"/>
        </authorList>
    </citation>
    <scope>IDENTIFICATION</scope>
    <source>
        <tissue evidence="5">Whole sample</tissue>
    </source>
</reference>
<dbReference type="InterPro" id="IPR029158">
    <property type="entry name" value="STING"/>
</dbReference>
<dbReference type="Gene3D" id="3.40.50.12100">
    <property type="entry name" value="Stimulator of interferon genes protein"/>
    <property type="match status" value="2"/>
</dbReference>
<feature type="compositionally biased region" description="Polar residues" evidence="1">
    <location>
        <begin position="250"/>
        <end position="264"/>
    </location>
</feature>